<dbReference type="GO" id="GO:0009103">
    <property type="term" value="P:lipopolysaccharide biosynthetic process"/>
    <property type="evidence" value="ECO:0007669"/>
    <property type="project" value="UniProtKB-ARBA"/>
</dbReference>
<dbReference type="STRING" id="1618436.UV59_C0004G0030"/>
<dbReference type="Proteomes" id="UP000034543">
    <property type="component" value="Unassembled WGS sequence"/>
</dbReference>
<evidence type="ECO:0000256" key="2">
    <source>
        <dbReference type="ARBA" id="ARBA00022475"/>
    </source>
</evidence>
<dbReference type="AlphaFoldDB" id="A0A0G1CK72"/>
<keyword evidence="5 8" id="KW-0812">Transmembrane</keyword>
<feature type="transmembrane region" description="Helical" evidence="8">
    <location>
        <begin position="12"/>
        <end position="39"/>
    </location>
</feature>
<dbReference type="GO" id="GO:0016763">
    <property type="term" value="F:pentosyltransferase activity"/>
    <property type="evidence" value="ECO:0007669"/>
    <property type="project" value="TreeGrafter"/>
</dbReference>
<dbReference type="EMBL" id="LCFB01000004">
    <property type="protein sequence ID" value="KKS85882.1"/>
    <property type="molecule type" value="Genomic_DNA"/>
</dbReference>
<feature type="transmembrane region" description="Helical" evidence="8">
    <location>
        <begin position="350"/>
        <end position="371"/>
    </location>
</feature>
<evidence type="ECO:0000313" key="9">
    <source>
        <dbReference type="EMBL" id="KKS85882.1"/>
    </source>
</evidence>
<evidence type="ECO:0000256" key="7">
    <source>
        <dbReference type="ARBA" id="ARBA00023136"/>
    </source>
</evidence>
<sequence length="502" mass="57156">MFKKGFVKRFTIVGFTAALLSGVFFVSRLVNLTIIPIFTDEAIYLRWAQIALSDPRWRFISLIDGKQPLFIWLLLPVLKFISDPLIAGRLVSVGLGFMAMVGFAVFGWVVTKRLRGAVIGAALYLCLPFFLVYDRLAIYEALLVAISVWSLLLTYLFGKFQRLDLALLLGTTIGAGLLTKSSASFSWYLLPLTLLLIKWPKTGKLPVFMKWLGLTFAVIVQAQIYENITRLSEFRHVIAQKNLTFIYSFSDFLQDPFRVAQGNLNGLIGWLVSYCTIPFFLVLIIAAIFLLRRKWQEGLFFLGFFLVPFVALAFFGKVIYPRFLSFMLPAILVPVIIFVSYLWETKIQKPLLLILATVVLVPILVFDLQLLTDPVSAPLPYADRQQLINDWPAGYGIKEVITLFTVESKTKHIFVGTEGTFGLFPMALELYLGTNPNVTFKAYWPVSEVPAELRELAKTYPTYLLFKERQDIPGEWPLLLISEYRRGDGPTYLRLFRVLPRS</sequence>
<evidence type="ECO:0000313" key="10">
    <source>
        <dbReference type="Proteomes" id="UP000034543"/>
    </source>
</evidence>
<keyword evidence="4" id="KW-0808">Transferase</keyword>
<comment type="subcellular location">
    <subcellularLocation>
        <location evidence="1">Cell membrane</location>
        <topology evidence="1">Multi-pass membrane protein</topology>
    </subcellularLocation>
</comment>
<dbReference type="PANTHER" id="PTHR33908">
    <property type="entry name" value="MANNOSYLTRANSFERASE YKCB-RELATED"/>
    <property type="match status" value="1"/>
</dbReference>
<feature type="transmembrane region" description="Helical" evidence="8">
    <location>
        <begin position="90"/>
        <end position="110"/>
    </location>
</feature>
<dbReference type="InterPro" id="IPR050297">
    <property type="entry name" value="LipidA_mod_glycosyltrf_83"/>
</dbReference>
<reference evidence="9 10" key="1">
    <citation type="journal article" date="2015" name="Nature">
        <title>rRNA introns, odd ribosomes, and small enigmatic genomes across a large radiation of phyla.</title>
        <authorList>
            <person name="Brown C.T."/>
            <person name="Hug L.A."/>
            <person name="Thomas B.C."/>
            <person name="Sharon I."/>
            <person name="Castelle C.J."/>
            <person name="Singh A."/>
            <person name="Wilkins M.J."/>
            <person name="Williams K.H."/>
            <person name="Banfield J.F."/>
        </authorList>
    </citation>
    <scope>NUCLEOTIDE SEQUENCE [LARGE SCALE GENOMIC DNA]</scope>
</reference>
<dbReference type="PANTHER" id="PTHR33908:SF11">
    <property type="entry name" value="MEMBRANE PROTEIN"/>
    <property type="match status" value="1"/>
</dbReference>
<feature type="transmembrane region" description="Helical" evidence="8">
    <location>
        <begin position="116"/>
        <end position="133"/>
    </location>
</feature>
<keyword evidence="7 8" id="KW-0472">Membrane</keyword>
<feature type="transmembrane region" description="Helical" evidence="8">
    <location>
        <begin position="298"/>
        <end position="320"/>
    </location>
</feature>
<evidence type="ECO:0008006" key="11">
    <source>
        <dbReference type="Google" id="ProtNLM"/>
    </source>
</evidence>
<dbReference type="GO" id="GO:0005886">
    <property type="term" value="C:plasma membrane"/>
    <property type="evidence" value="ECO:0007669"/>
    <property type="project" value="UniProtKB-SubCell"/>
</dbReference>
<feature type="transmembrane region" description="Helical" evidence="8">
    <location>
        <begin position="326"/>
        <end position="343"/>
    </location>
</feature>
<name>A0A0G1CK72_9BACT</name>
<accession>A0A0G1CK72</accession>
<evidence type="ECO:0000256" key="8">
    <source>
        <dbReference type="SAM" id="Phobius"/>
    </source>
</evidence>
<keyword evidence="2" id="KW-1003">Cell membrane</keyword>
<keyword evidence="3" id="KW-0328">Glycosyltransferase</keyword>
<feature type="transmembrane region" description="Helical" evidence="8">
    <location>
        <begin position="138"/>
        <end position="157"/>
    </location>
</feature>
<evidence type="ECO:0000256" key="4">
    <source>
        <dbReference type="ARBA" id="ARBA00022679"/>
    </source>
</evidence>
<protein>
    <recommendedName>
        <fullName evidence="11">Glycosyltransferase RgtA/B/C/D-like domain-containing protein</fullName>
    </recommendedName>
</protein>
<evidence type="ECO:0000256" key="5">
    <source>
        <dbReference type="ARBA" id="ARBA00022692"/>
    </source>
</evidence>
<keyword evidence="6 8" id="KW-1133">Transmembrane helix</keyword>
<comment type="caution">
    <text evidence="9">The sequence shown here is derived from an EMBL/GenBank/DDBJ whole genome shotgun (WGS) entry which is preliminary data.</text>
</comment>
<gene>
    <name evidence="9" type="ORF">UV59_C0004G0030</name>
</gene>
<evidence type="ECO:0000256" key="6">
    <source>
        <dbReference type="ARBA" id="ARBA00022989"/>
    </source>
</evidence>
<proteinExistence type="predicted"/>
<organism evidence="9 10">
    <name type="scientific">Candidatus Gottesmanbacteria bacterium GW2011_GWA1_43_11</name>
    <dbReference type="NCBI Taxonomy" id="1618436"/>
    <lineage>
        <taxon>Bacteria</taxon>
        <taxon>Candidatus Gottesmaniibacteriota</taxon>
    </lineage>
</organism>
<evidence type="ECO:0000256" key="3">
    <source>
        <dbReference type="ARBA" id="ARBA00022676"/>
    </source>
</evidence>
<evidence type="ECO:0000256" key="1">
    <source>
        <dbReference type="ARBA" id="ARBA00004651"/>
    </source>
</evidence>
<feature type="transmembrane region" description="Helical" evidence="8">
    <location>
        <begin position="267"/>
        <end position="291"/>
    </location>
</feature>